<dbReference type="RefSeq" id="WP_114118244.1">
    <property type="nucleotide sequence ID" value="NZ_BMHU01000002.1"/>
</dbReference>
<name>A0A367Y0T7_9MICO</name>
<protein>
    <recommendedName>
        <fullName evidence="4">DUF2975 domain-containing protein</fullName>
    </recommendedName>
</protein>
<evidence type="ECO:0008006" key="4">
    <source>
        <dbReference type="Google" id="ProtNLM"/>
    </source>
</evidence>
<keyword evidence="1" id="KW-1133">Transmembrane helix</keyword>
<evidence type="ECO:0000256" key="1">
    <source>
        <dbReference type="SAM" id="Phobius"/>
    </source>
</evidence>
<feature type="transmembrane region" description="Helical" evidence="1">
    <location>
        <begin position="43"/>
        <end position="64"/>
    </location>
</feature>
<reference evidence="2 3" key="1">
    <citation type="submission" date="2018-07" db="EMBL/GenBank/DDBJ databases">
        <title>Microbacterium endoborsara sp. nov., a novel actinobacterium isolated from Borszczowia aralocaspica.</title>
        <authorList>
            <person name="An D."/>
        </authorList>
    </citation>
    <scope>NUCLEOTIDE SEQUENCE [LARGE SCALE GENOMIC DNA]</scope>
    <source>
        <strain evidence="2 3">C1.15228</strain>
    </source>
</reference>
<dbReference type="EMBL" id="QORO01000003">
    <property type="protein sequence ID" value="RCK58641.1"/>
    <property type="molecule type" value="Genomic_DNA"/>
</dbReference>
<feature type="transmembrane region" description="Helical" evidence="1">
    <location>
        <begin position="135"/>
        <end position="156"/>
    </location>
</feature>
<organism evidence="2 3">
    <name type="scientific">Microbacterium sorbitolivorans</name>
    <dbReference type="NCBI Taxonomy" id="1867410"/>
    <lineage>
        <taxon>Bacteria</taxon>
        <taxon>Bacillati</taxon>
        <taxon>Actinomycetota</taxon>
        <taxon>Actinomycetes</taxon>
        <taxon>Micrococcales</taxon>
        <taxon>Microbacteriaceae</taxon>
        <taxon>Microbacterium</taxon>
    </lineage>
</organism>
<proteinExistence type="predicted"/>
<keyword evidence="1" id="KW-0812">Transmembrane</keyword>
<dbReference type="AlphaFoldDB" id="A0A367Y0T7"/>
<evidence type="ECO:0000313" key="2">
    <source>
        <dbReference type="EMBL" id="RCK58641.1"/>
    </source>
</evidence>
<sequence>MISVGGSSVGETLGFLALAILFVAAIAFWVIARGRRRGSRTIALDTTFTLSSWITGLGAIFGIIRLGAALVNERATITTSHVSLNSADALPCGHFVEGDRTGSGPWVDCIASSTTRVDIDGIALGARALLAVGEFLTTIAVLTPFALVAVVCFETIRGRTFGRTVIRSLWIAAGVILATGTLGSIVSPFGEYLALSSVNLTQSVQVSLTLFPLGGALLCAAFAAIFRHGSRLQSDTEGLV</sequence>
<keyword evidence="3" id="KW-1185">Reference proteome</keyword>
<dbReference type="OrthoDB" id="5061230at2"/>
<evidence type="ECO:0000313" key="3">
    <source>
        <dbReference type="Proteomes" id="UP000253508"/>
    </source>
</evidence>
<accession>A0A367Y0T7</accession>
<feature type="transmembrane region" description="Helical" evidence="1">
    <location>
        <begin position="12"/>
        <end position="31"/>
    </location>
</feature>
<keyword evidence="1" id="KW-0472">Membrane</keyword>
<comment type="caution">
    <text evidence="2">The sequence shown here is derived from an EMBL/GenBank/DDBJ whole genome shotgun (WGS) entry which is preliminary data.</text>
</comment>
<feature type="transmembrane region" description="Helical" evidence="1">
    <location>
        <begin position="168"/>
        <end position="186"/>
    </location>
</feature>
<feature type="transmembrane region" description="Helical" evidence="1">
    <location>
        <begin position="206"/>
        <end position="226"/>
    </location>
</feature>
<dbReference type="Proteomes" id="UP000253508">
    <property type="component" value="Unassembled WGS sequence"/>
</dbReference>
<gene>
    <name evidence="2" type="ORF">DTO57_10835</name>
</gene>